<keyword evidence="6" id="KW-1185">Reference proteome</keyword>
<dbReference type="InterPro" id="IPR004370">
    <property type="entry name" value="4-OT-like_dom"/>
</dbReference>
<dbReference type="PANTHER" id="PTHR35530:SF1">
    <property type="entry name" value="2-HYDROXYMUCONATE TAUTOMERASE"/>
    <property type="match status" value="1"/>
</dbReference>
<dbReference type="SUPFAM" id="SSF55331">
    <property type="entry name" value="Tautomerase/MIF"/>
    <property type="match status" value="1"/>
</dbReference>
<proteinExistence type="inferred from homology"/>
<organism evidence="5 6">
    <name type="scientific">Acidovorax facilis</name>
    <dbReference type="NCBI Taxonomy" id="12917"/>
    <lineage>
        <taxon>Bacteria</taxon>
        <taxon>Pseudomonadati</taxon>
        <taxon>Pseudomonadota</taxon>
        <taxon>Betaproteobacteria</taxon>
        <taxon>Burkholderiales</taxon>
        <taxon>Comamonadaceae</taxon>
        <taxon>Acidovorax</taxon>
    </lineage>
</organism>
<evidence type="ECO:0000256" key="2">
    <source>
        <dbReference type="ARBA" id="ARBA00023235"/>
    </source>
</evidence>
<evidence type="ECO:0000313" key="6">
    <source>
        <dbReference type="Proteomes" id="UP001595693"/>
    </source>
</evidence>
<dbReference type="PANTHER" id="PTHR35530">
    <property type="entry name" value="TAUTOMERASE-RELATED"/>
    <property type="match status" value="1"/>
</dbReference>
<dbReference type="Gene3D" id="3.30.429.10">
    <property type="entry name" value="Macrophage Migration Inhibitory Factor"/>
    <property type="match status" value="1"/>
</dbReference>
<dbReference type="Pfam" id="PF01361">
    <property type="entry name" value="Tautomerase"/>
    <property type="match status" value="1"/>
</dbReference>
<reference evidence="6" key="1">
    <citation type="journal article" date="2019" name="Int. J. Syst. Evol. Microbiol.">
        <title>The Global Catalogue of Microorganisms (GCM) 10K type strain sequencing project: providing services to taxonomists for standard genome sequencing and annotation.</title>
        <authorList>
            <consortium name="The Broad Institute Genomics Platform"/>
            <consortium name="The Broad Institute Genome Sequencing Center for Infectious Disease"/>
            <person name="Wu L."/>
            <person name="Ma J."/>
        </authorList>
    </citation>
    <scope>NUCLEOTIDE SEQUENCE [LARGE SCALE GENOMIC DNA]</scope>
    <source>
        <strain evidence="6">CCUG 2113</strain>
    </source>
</reference>
<dbReference type="NCBIfam" id="TIGR00013">
    <property type="entry name" value="taut"/>
    <property type="match status" value="1"/>
</dbReference>
<dbReference type="Proteomes" id="UP001595693">
    <property type="component" value="Unassembled WGS sequence"/>
</dbReference>
<gene>
    <name evidence="5" type="ORF">ACFOW3_09325</name>
</gene>
<comment type="similarity">
    <text evidence="1 3">Belongs to the 4-oxalocrotonate tautomerase family.</text>
</comment>
<dbReference type="InterPro" id="IPR018191">
    <property type="entry name" value="4-OT"/>
</dbReference>
<protein>
    <recommendedName>
        <fullName evidence="3">Tautomerase</fullName>
        <ecNumber evidence="3">5.3.2.-</ecNumber>
    </recommendedName>
</protein>
<comment type="caution">
    <text evidence="5">The sequence shown here is derived from an EMBL/GenBank/DDBJ whole genome shotgun (WGS) entry which is preliminary data.</text>
</comment>
<dbReference type="EMBL" id="JBHSAJ010000024">
    <property type="protein sequence ID" value="MFC3934827.1"/>
    <property type="molecule type" value="Genomic_DNA"/>
</dbReference>
<dbReference type="RefSeq" id="WP_055400735.1">
    <property type="nucleotide sequence ID" value="NZ_JAMXAX010000177.1"/>
</dbReference>
<accession>A0ABV8D8W7</accession>
<dbReference type="InterPro" id="IPR014347">
    <property type="entry name" value="Tautomerase/MIF_sf"/>
</dbReference>
<evidence type="ECO:0000256" key="1">
    <source>
        <dbReference type="ARBA" id="ARBA00006723"/>
    </source>
</evidence>
<name>A0ABV8D8W7_9BURK</name>
<feature type="domain" description="4-oxalocrotonate tautomerase-like" evidence="4">
    <location>
        <begin position="2"/>
        <end position="61"/>
    </location>
</feature>
<sequence>MPYINIKVTREGVSSAQKAALIQGATDLLVRVLNKEPATTFVVIDEVETDNWGVAGETVTVRRQRARAAAGGSAP</sequence>
<dbReference type="EC" id="5.3.2.-" evidence="3"/>
<evidence type="ECO:0000259" key="4">
    <source>
        <dbReference type="Pfam" id="PF01361"/>
    </source>
</evidence>
<evidence type="ECO:0000313" key="5">
    <source>
        <dbReference type="EMBL" id="MFC3934827.1"/>
    </source>
</evidence>
<evidence type="ECO:0000256" key="3">
    <source>
        <dbReference type="RuleBase" id="RU362032"/>
    </source>
</evidence>
<keyword evidence="2 3" id="KW-0413">Isomerase</keyword>